<reference evidence="2" key="1">
    <citation type="submission" date="2018-05" db="EMBL/GenBank/DDBJ databases">
        <authorList>
            <person name="Lanie J.A."/>
            <person name="Ng W.-L."/>
            <person name="Kazmierczak K.M."/>
            <person name="Andrzejewski T.M."/>
            <person name="Davidsen T.M."/>
            <person name="Wayne K.J."/>
            <person name="Tettelin H."/>
            <person name="Glass J.I."/>
            <person name="Rusch D."/>
            <person name="Podicherti R."/>
            <person name="Tsui H.-C.T."/>
            <person name="Winkler M.E."/>
        </authorList>
    </citation>
    <scope>NUCLEOTIDE SEQUENCE</scope>
</reference>
<proteinExistence type="predicted"/>
<evidence type="ECO:0000259" key="1">
    <source>
        <dbReference type="Pfam" id="PF04151"/>
    </source>
</evidence>
<dbReference type="Pfam" id="PF04151">
    <property type="entry name" value="PPC"/>
    <property type="match status" value="1"/>
</dbReference>
<feature type="non-terminal residue" evidence="2">
    <location>
        <position position="1"/>
    </location>
</feature>
<dbReference type="Gene3D" id="2.60.120.380">
    <property type="match status" value="1"/>
</dbReference>
<organism evidence="2">
    <name type="scientific">marine metagenome</name>
    <dbReference type="NCBI Taxonomy" id="408172"/>
    <lineage>
        <taxon>unclassified sequences</taxon>
        <taxon>metagenomes</taxon>
        <taxon>ecological metagenomes</taxon>
    </lineage>
</organism>
<gene>
    <name evidence="2" type="ORF">METZ01_LOCUS419330</name>
</gene>
<dbReference type="EMBL" id="UINC01165209">
    <property type="protein sequence ID" value="SVD66476.1"/>
    <property type="molecule type" value="Genomic_DNA"/>
</dbReference>
<protein>
    <recommendedName>
        <fullName evidence="1">Peptidase C-terminal archaeal/bacterial domain-containing protein</fullName>
    </recommendedName>
</protein>
<evidence type="ECO:0000313" key="2">
    <source>
        <dbReference type="EMBL" id="SVD66476.1"/>
    </source>
</evidence>
<name>A0A382X5N2_9ZZZZ</name>
<dbReference type="InterPro" id="IPR007280">
    <property type="entry name" value="Peptidase_C_arc/bac"/>
</dbReference>
<sequence length="272" mass="29310">GKPGSNGKYTVYGRNLPGGQDAGMVLGGKPLQKKDVTISLPGDASARLKIVSSTPVGPVAAGFDGTDYRLPSPAGASNPVRIHFADSAVIAEATADNNKPESAQKITVPCEYVGQFFPRRDRDWVTFDAKKGDTYWVEVVSERLGAPTNPFFRIQRVTKDDKGVEKVSTVKEVQDNPVNIGGSTFNTSSVDPSFRFAAPDDGTYRILLYDLYSRGSADSIYRLSIHKEAPDFRLVAMPEGALAMPKAAGPAPMPTGFLRRGQVLPIKVMAFK</sequence>
<feature type="non-terminal residue" evidence="2">
    <location>
        <position position="272"/>
    </location>
</feature>
<dbReference type="AlphaFoldDB" id="A0A382X5N2"/>
<feature type="domain" description="Peptidase C-terminal archaeal/bacterial" evidence="1">
    <location>
        <begin position="121"/>
        <end position="209"/>
    </location>
</feature>
<accession>A0A382X5N2</accession>